<dbReference type="Proteomes" id="UP000694640">
    <property type="component" value="Unassembled WGS sequence"/>
</dbReference>
<keyword evidence="4" id="KW-1185">Reference proteome</keyword>
<dbReference type="Proteomes" id="UP000281644">
    <property type="component" value="Chromosome"/>
</dbReference>
<dbReference type="GeneID" id="89668824"/>
<accession>A0AAN1Q0X2</accession>
<dbReference type="EMBL" id="JAEQMM010000003">
    <property type="protein sequence ID" value="MBT1137617.1"/>
    <property type="molecule type" value="Genomic_DNA"/>
</dbReference>
<organism evidence="1 3">
    <name type="scientific">Lactiplantibacillus argentoratensis</name>
    <dbReference type="NCBI Taxonomy" id="271881"/>
    <lineage>
        <taxon>Bacteria</taxon>
        <taxon>Bacillati</taxon>
        <taxon>Bacillota</taxon>
        <taxon>Bacilli</taxon>
        <taxon>Lactobacillales</taxon>
        <taxon>Lactobacillaceae</taxon>
        <taxon>Lactiplantibacillus</taxon>
    </lineage>
</organism>
<dbReference type="InterPro" id="IPR021701">
    <property type="entry name" value="DUF3284"/>
</dbReference>
<protein>
    <submittedName>
        <fullName evidence="1">DUF3284 domain-containing protein</fullName>
    </submittedName>
</protein>
<evidence type="ECO:0000313" key="2">
    <source>
        <dbReference type="EMBL" id="MBT1137617.1"/>
    </source>
</evidence>
<evidence type="ECO:0000313" key="1">
    <source>
        <dbReference type="EMBL" id="AYJ35260.1"/>
    </source>
</evidence>
<sequence>MKIIRTLAVTNTEFYNWLEQQLLTEIQTATGQVLTATSIKKGLTYRKTAAKTAAQIKIMIDDYQRGIKYQMTAVSPLDTVTVTYLTTDEGAQTTVTFLEDVDSYRPQQHHWLLRTFSQAMLLGRMSDTLLQLEQQIIDHRTTSHQAIQP</sequence>
<evidence type="ECO:0000313" key="3">
    <source>
        <dbReference type="Proteomes" id="UP000281644"/>
    </source>
</evidence>
<dbReference type="RefSeq" id="WP_054399282.1">
    <property type="nucleotide sequence ID" value="NZ_BJZD01000001.1"/>
</dbReference>
<gene>
    <name evidence="2" type="ORF">JKL17_05685</name>
    <name evidence="1" type="ORF">LPA65_05560</name>
</gene>
<proteinExistence type="predicted"/>
<dbReference type="Pfam" id="PF11687">
    <property type="entry name" value="DUF3284"/>
    <property type="match status" value="1"/>
</dbReference>
<reference evidence="1 3" key="1">
    <citation type="submission" date="2018-10" db="EMBL/GenBank/DDBJ databases">
        <title>Genome sequencing of Lactobacillus species.</title>
        <authorList>
            <person name="Baek C."/>
            <person name="Yi H."/>
        </authorList>
    </citation>
    <scope>NUCLEOTIDE SEQUENCE [LARGE SCALE GENOMIC DNA]</scope>
    <source>
        <strain evidence="1 3">DSM 16365</strain>
    </source>
</reference>
<reference evidence="2 4" key="2">
    <citation type="submission" date="2021-01" db="EMBL/GenBank/DDBJ databases">
        <title>High-quality draft genome sequence data of six Lactiplantibacillus plantarum subsp. argentoratensis strains isolated from various Greek sourdoughs.</title>
        <authorList>
            <person name="Syrokou M.K."/>
            <person name="Paramithiotis S."/>
            <person name="Skandamis P.N."/>
            <person name="Drosinos E.H."/>
            <person name="Bosnea L."/>
            <person name="Mataragas M."/>
        </authorList>
    </citation>
    <scope>NUCLEOTIDE SEQUENCE [LARGE SCALE GENOMIC DNA]</scope>
    <source>
        <strain evidence="2 4">LQC 2520</strain>
    </source>
</reference>
<name>A0AAN1Q0X2_9LACO</name>
<dbReference type="KEGG" id="larg:LPA65_05560"/>
<evidence type="ECO:0000313" key="4">
    <source>
        <dbReference type="Proteomes" id="UP000694640"/>
    </source>
</evidence>
<dbReference type="AlphaFoldDB" id="A0AAN1Q0X2"/>
<dbReference type="EMBL" id="CP032751">
    <property type="protein sequence ID" value="AYJ35260.1"/>
    <property type="molecule type" value="Genomic_DNA"/>
</dbReference>